<gene>
    <name evidence="2" type="ORF">HAND00432_LOCUS941</name>
</gene>
<reference evidence="2" key="1">
    <citation type="submission" date="2021-01" db="EMBL/GenBank/DDBJ databases">
        <authorList>
            <person name="Corre E."/>
            <person name="Pelletier E."/>
            <person name="Niang G."/>
            <person name="Scheremetjew M."/>
            <person name="Finn R."/>
            <person name="Kale V."/>
            <person name="Holt S."/>
            <person name="Cochrane G."/>
            <person name="Meng A."/>
            <person name="Brown T."/>
            <person name="Cohen L."/>
        </authorList>
    </citation>
    <scope>NUCLEOTIDE SEQUENCE</scope>
    <source>
        <strain evidence="2">CCMP644</strain>
    </source>
</reference>
<accession>A0A7S1DEM5</accession>
<proteinExistence type="predicted"/>
<protein>
    <submittedName>
        <fullName evidence="2">Uncharacterized protein</fullName>
    </submittedName>
</protein>
<dbReference type="EMBL" id="HBFX01001603">
    <property type="protein sequence ID" value="CAD8946423.1"/>
    <property type="molecule type" value="Transcribed_RNA"/>
</dbReference>
<dbReference type="AlphaFoldDB" id="A0A7S1DEM5"/>
<evidence type="ECO:0000256" key="1">
    <source>
        <dbReference type="SAM" id="MobiDB-lite"/>
    </source>
</evidence>
<organism evidence="2">
    <name type="scientific">Hemiselmis andersenii</name>
    <name type="common">Cryptophyte alga</name>
    <dbReference type="NCBI Taxonomy" id="464988"/>
    <lineage>
        <taxon>Eukaryota</taxon>
        <taxon>Cryptophyceae</taxon>
        <taxon>Cryptomonadales</taxon>
        <taxon>Hemiselmidaceae</taxon>
        <taxon>Hemiselmis</taxon>
    </lineage>
</organism>
<sequence>MEGVPSSFLQNFASKEWNKGSGKNKRGKASDSSAVGPNGVPIPPQTGAAGGYGHGQLGRVAPQHIASGREGYGEAGEGDHVMPFLHLLDGMDPREKELVVGGSLEAAW</sequence>
<name>A0A7S1DEM5_HEMAN</name>
<feature type="region of interest" description="Disordered" evidence="1">
    <location>
        <begin position="1"/>
        <end position="58"/>
    </location>
</feature>
<evidence type="ECO:0000313" key="2">
    <source>
        <dbReference type="EMBL" id="CAD8946423.1"/>
    </source>
</evidence>